<dbReference type="OrthoDB" id="770446at2"/>
<dbReference type="EMBL" id="FUYS01000007">
    <property type="protein sequence ID" value="SKB74884.1"/>
    <property type="molecule type" value="Genomic_DNA"/>
</dbReference>
<sequence length="80" mass="8910">MESESKLAAIEDFIDQTLKKPTKGKLSINDFVGILSKREADEMKKAIAETRKISFSIPGIIRQNTEKKEIKSASIILSSN</sequence>
<evidence type="ECO:0000313" key="1">
    <source>
        <dbReference type="EMBL" id="SKB74884.1"/>
    </source>
</evidence>
<organism evidence="1 2">
    <name type="scientific">Parapedobacter luteus</name>
    <dbReference type="NCBI Taxonomy" id="623280"/>
    <lineage>
        <taxon>Bacteria</taxon>
        <taxon>Pseudomonadati</taxon>
        <taxon>Bacteroidota</taxon>
        <taxon>Sphingobacteriia</taxon>
        <taxon>Sphingobacteriales</taxon>
        <taxon>Sphingobacteriaceae</taxon>
        <taxon>Parapedobacter</taxon>
    </lineage>
</organism>
<evidence type="ECO:0000313" key="2">
    <source>
        <dbReference type="Proteomes" id="UP000190541"/>
    </source>
</evidence>
<accession>A0A1T5DT50</accession>
<dbReference type="RefSeq" id="WP_079717619.1">
    <property type="nucleotide sequence ID" value="NZ_FUYS01000007.1"/>
</dbReference>
<dbReference type="AlphaFoldDB" id="A0A1T5DT50"/>
<keyword evidence="2" id="KW-1185">Reference proteome</keyword>
<reference evidence="1 2" key="1">
    <citation type="submission" date="2017-02" db="EMBL/GenBank/DDBJ databases">
        <authorList>
            <person name="Peterson S.W."/>
        </authorList>
    </citation>
    <scope>NUCLEOTIDE SEQUENCE [LARGE SCALE GENOMIC DNA]</scope>
    <source>
        <strain evidence="1 2">DSM 22899</strain>
    </source>
</reference>
<dbReference type="Proteomes" id="UP000190541">
    <property type="component" value="Unassembled WGS sequence"/>
</dbReference>
<name>A0A1T5DT50_9SPHI</name>
<gene>
    <name evidence="1" type="ORF">SAMN05660226_02965</name>
</gene>
<proteinExistence type="predicted"/>
<protein>
    <submittedName>
        <fullName evidence="1">Uncharacterized protein</fullName>
    </submittedName>
</protein>